<dbReference type="Gene3D" id="1.10.10.60">
    <property type="entry name" value="Homeodomain-like"/>
    <property type="match status" value="1"/>
</dbReference>
<keyword evidence="6" id="KW-1185">Reference proteome</keyword>
<dbReference type="InterPro" id="IPR018062">
    <property type="entry name" value="HTH_AraC-typ_CS"/>
</dbReference>
<dbReference type="InterPro" id="IPR009057">
    <property type="entry name" value="Homeodomain-like_sf"/>
</dbReference>
<dbReference type="GO" id="GO:0005829">
    <property type="term" value="C:cytosol"/>
    <property type="evidence" value="ECO:0007669"/>
    <property type="project" value="TreeGrafter"/>
</dbReference>
<evidence type="ECO:0000256" key="3">
    <source>
        <dbReference type="ARBA" id="ARBA00023163"/>
    </source>
</evidence>
<dbReference type="PROSITE" id="PS00041">
    <property type="entry name" value="HTH_ARAC_FAMILY_1"/>
    <property type="match status" value="1"/>
</dbReference>
<gene>
    <name evidence="5" type="ORF">F0M18_14050</name>
</gene>
<organism evidence="5 6">
    <name type="scientific">Pseudohalioglobus sediminis</name>
    <dbReference type="NCBI Taxonomy" id="2606449"/>
    <lineage>
        <taxon>Bacteria</taxon>
        <taxon>Pseudomonadati</taxon>
        <taxon>Pseudomonadota</taxon>
        <taxon>Gammaproteobacteria</taxon>
        <taxon>Cellvibrionales</taxon>
        <taxon>Halieaceae</taxon>
        <taxon>Pseudohalioglobus</taxon>
    </lineage>
</organism>
<evidence type="ECO:0000256" key="1">
    <source>
        <dbReference type="ARBA" id="ARBA00023015"/>
    </source>
</evidence>
<dbReference type="EMBL" id="VTUX01000007">
    <property type="protein sequence ID" value="KAA1189479.1"/>
    <property type="molecule type" value="Genomic_DNA"/>
</dbReference>
<dbReference type="PANTHER" id="PTHR47894">
    <property type="entry name" value="HTH-TYPE TRANSCRIPTIONAL REGULATOR GADX"/>
    <property type="match status" value="1"/>
</dbReference>
<dbReference type="PANTHER" id="PTHR47894:SF4">
    <property type="entry name" value="HTH-TYPE TRANSCRIPTIONAL REGULATOR GADX"/>
    <property type="match status" value="1"/>
</dbReference>
<evidence type="ECO:0000313" key="6">
    <source>
        <dbReference type="Proteomes" id="UP000323708"/>
    </source>
</evidence>
<accession>A0A5B0WUD6</accession>
<feature type="domain" description="HTH araC/xylS-type" evidence="4">
    <location>
        <begin position="228"/>
        <end position="326"/>
    </location>
</feature>
<dbReference type="SMART" id="SM00342">
    <property type="entry name" value="HTH_ARAC"/>
    <property type="match status" value="1"/>
</dbReference>
<name>A0A5B0WUD6_9GAMM</name>
<keyword evidence="1" id="KW-0805">Transcription regulation</keyword>
<evidence type="ECO:0000256" key="2">
    <source>
        <dbReference type="ARBA" id="ARBA00023125"/>
    </source>
</evidence>
<evidence type="ECO:0000259" key="4">
    <source>
        <dbReference type="PROSITE" id="PS01124"/>
    </source>
</evidence>
<dbReference type="SUPFAM" id="SSF46689">
    <property type="entry name" value="Homeodomain-like"/>
    <property type="match status" value="1"/>
</dbReference>
<protein>
    <submittedName>
        <fullName evidence="5">AraC family transcriptional regulator</fullName>
    </submittedName>
</protein>
<dbReference type="Pfam" id="PF12625">
    <property type="entry name" value="Arabinose_bd"/>
    <property type="match status" value="1"/>
</dbReference>
<sequence length="331" mass="35573">MRAGSLQPILGFLDHAGVQTGRWLDRARVPQRELAKPAGLISLPSTYRFLELVARHEDMSDLGPQAAARVTSFSLGGYGQTLQLAATVREYLVTGASRVTTMENQGLSIWLASEGTSIRVNQVLAECAGIGGAVADSYVLMVTIGTLQKMLGADWWPDEIGLRRGTDALLGSRAAQFPGRVRYGLPHSYFTLPRETLCLPNAASITRPGQAAGTVGAPPPLFPTSFAGSAERLLEALLGEGITSIDIAAEAAGMSRRQFQRRLAESGTSFSSLLTALRMRHARDWLANSEISVAELAAELAYTDDSNFARAFRRETGLAPAAYRKSLKALH</sequence>
<dbReference type="AlphaFoldDB" id="A0A5B0WUD6"/>
<dbReference type="PROSITE" id="PS01124">
    <property type="entry name" value="HTH_ARAC_FAMILY_2"/>
    <property type="match status" value="1"/>
</dbReference>
<keyword evidence="2" id="KW-0238">DNA-binding</keyword>
<dbReference type="Proteomes" id="UP000323708">
    <property type="component" value="Unassembled WGS sequence"/>
</dbReference>
<dbReference type="GO" id="GO:0003700">
    <property type="term" value="F:DNA-binding transcription factor activity"/>
    <property type="evidence" value="ECO:0007669"/>
    <property type="project" value="InterPro"/>
</dbReference>
<proteinExistence type="predicted"/>
<reference evidence="5 6" key="1">
    <citation type="submission" date="2019-09" db="EMBL/GenBank/DDBJ databases">
        <authorList>
            <person name="Chen X.-Y."/>
        </authorList>
    </citation>
    <scope>NUCLEOTIDE SEQUENCE [LARGE SCALE GENOMIC DNA]</scope>
    <source>
        <strain evidence="5 6">NY5</strain>
    </source>
</reference>
<dbReference type="InterPro" id="IPR032687">
    <property type="entry name" value="AraC-type_N"/>
</dbReference>
<dbReference type="GO" id="GO:0000976">
    <property type="term" value="F:transcription cis-regulatory region binding"/>
    <property type="evidence" value="ECO:0007669"/>
    <property type="project" value="TreeGrafter"/>
</dbReference>
<dbReference type="InterPro" id="IPR018060">
    <property type="entry name" value="HTH_AraC"/>
</dbReference>
<dbReference type="RefSeq" id="WP_149612090.1">
    <property type="nucleotide sequence ID" value="NZ_VTUX01000007.1"/>
</dbReference>
<dbReference type="Pfam" id="PF12833">
    <property type="entry name" value="HTH_18"/>
    <property type="match status" value="1"/>
</dbReference>
<comment type="caution">
    <text evidence="5">The sequence shown here is derived from an EMBL/GenBank/DDBJ whole genome shotgun (WGS) entry which is preliminary data.</text>
</comment>
<keyword evidence="3" id="KW-0804">Transcription</keyword>
<evidence type="ECO:0000313" key="5">
    <source>
        <dbReference type="EMBL" id="KAA1189479.1"/>
    </source>
</evidence>